<dbReference type="EMBL" id="CYRY02001867">
    <property type="protein sequence ID" value="VCW66518.1"/>
    <property type="molecule type" value="Genomic_DNA"/>
</dbReference>
<accession>A0A9X9LF21</accession>
<protein>
    <submittedName>
        <fullName evidence="1">Uncharacterized protein</fullName>
    </submittedName>
</protein>
<sequence length="49" mass="5566">MPPTFNSKENTYFPQGIGFRNVCINTVNLLRARLNYTRSGSCKANKNKT</sequence>
<evidence type="ECO:0000313" key="2">
    <source>
        <dbReference type="Proteomes" id="UP000269945"/>
    </source>
</evidence>
<name>A0A9X9LF21_GULGU</name>
<reference evidence="1 2" key="1">
    <citation type="submission" date="2018-10" db="EMBL/GenBank/DDBJ databases">
        <authorList>
            <person name="Ekblom R."/>
            <person name="Jareborg N."/>
        </authorList>
    </citation>
    <scope>NUCLEOTIDE SEQUENCE [LARGE SCALE GENOMIC DNA]</scope>
    <source>
        <tissue evidence="1">Muscle</tissue>
    </source>
</reference>
<dbReference type="Proteomes" id="UP000269945">
    <property type="component" value="Unassembled WGS sequence"/>
</dbReference>
<proteinExistence type="predicted"/>
<comment type="caution">
    <text evidence="1">The sequence shown here is derived from an EMBL/GenBank/DDBJ whole genome shotgun (WGS) entry which is preliminary data.</text>
</comment>
<dbReference type="AlphaFoldDB" id="A0A9X9LF21"/>
<organism evidence="1 2">
    <name type="scientific">Gulo gulo</name>
    <name type="common">Wolverine</name>
    <name type="synonym">Gluton</name>
    <dbReference type="NCBI Taxonomy" id="48420"/>
    <lineage>
        <taxon>Eukaryota</taxon>
        <taxon>Metazoa</taxon>
        <taxon>Chordata</taxon>
        <taxon>Craniata</taxon>
        <taxon>Vertebrata</taxon>
        <taxon>Euteleostomi</taxon>
        <taxon>Mammalia</taxon>
        <taxon>Eutheria</taxon>
        <taxon>Laurasiatheria</taxon>
        <taxon>Carnivora</taxon>
        <taxon>Caniformia</taxon>
        <taxon>Musteloidea</taxon>
        <taxon>Mustelidae</taxon>
        <taxon>Guloninae</taxon>
        <taxon>Gulo</taxon>
    </lineage>
</organism>
<evidence type="ECO:0000313" key="1">
    <source>
        <dbReference type="EMBL" id="VCW66518.1"/>
    </source>
</evidence>
<gene>
    <name evidence="1" type="ORF">BN2614_LOCUS1</name>
</gene>
<keyword evidence="2" id="KW-1185">Reference proteome</keyword>